<keyword evidence="3" id="KW-1185">Reference proteome</keyword>
<feature type="transmembrane region" description="Helical" evidence="1">
    <location>
        <begin position="6"/>
        <end position="27"/>
    </location>
</feature>
<dbReference type="EMBL" id="BLKW01000004">
    <property type="protein sequence ID" value="GFG75698.1"/>
    <property type="molecule type" value="Genomic_DNA"/>
</dbReference>
<evidence type="ECO:0000313" key="3">
    <source>
        <dbReference type="Proteomes" id="UP000465361"/>
    </source>
</evidence>
<keyword evidence="1" id="KW-0472">Membrane</keyword>
<comment type="caution">
    <text evidence="2">The sequence shown here is derived from an EMBL/GenBank/DDBJ whole genome shotgun (WGS) entry which is preliminary data.</text>
</comment>
<proteinExistence type="predicted"/>
<dbReference type="AlphaFoldDB" id="A0A7I9Y0W1"/>
<keyword evidence="1" id="KW-1133">Transmembrane helix</keyword>
<reference evidence="2 3" key="1">
    <citation type="journal article" date="2019" name="Emerg. Microbes Infect.">
        <title>Comprehensive subspecies identification of 175 nontuberculous mycobacteria species based on 7547 genomic profiles.</title>
        <authorList>
            <person name="Matsumoto Y."/>
            <person name="Kinjo T."/>
            <person name="Motooka D."/>
            <person name="Nabeya D."/>
            <person name="Jung N."/>
            <person name="Uechi K."/>
            <person name="Horii T."/>
            <person name="Iida T."/>
            <person name="Fujita J."/>
            <person name="Nakamura S."/>
        </authorList>
    </citation>
    <scope>NUCLEOTIDE SEQUENCE [LARGE SCALE GENOMIC DNA]</scope>
    <source>
        <strain evidence="2 3">JCM 17322</strain>
    </source>
</reference>
<evidence type="ECO:0000256" key="1">
    <source>
        <dbReference type="SAM" id="Phobius"/>
    </source>
</evidence>
<gene>
    <name evidence="2" type="ORF">MBOT_30630</name>
</gene>
<evidence type="ECO:0000313" key="2">
    <source>
        <dbReference type="EMBL" id="GFG75698.1"/>
    </source>
</evidence>
<sequence length="100" mass="10701">MRSLTRVSVLMGPPWVVVVVAAGALRIQQSKYHAISKKALQKQGPVPTDRGLKLLRPPATCADQASGDACDRTAEPVWPTVGVALHLLYPASPGRSHRPV</sequence>
<dbReference type="Proteomes" id="UP000465361">
    <property type="component" value="Unassembled WGS sequence"/>
</dbReference>
<protein>
    <submittedName>
        <fullName evidence="2">Uncharacterized protein</fullName>
    </submittedName>
</protein>
<name>A0A7I9Y0W1_9MYCO</name>
<organism evidence="2 3">
    <name type="scientific">Mycobacterium botniense</name>
    <dbReference type="NCBI Taxonomy" id="84962"/>
    <lineage>
        <taxon>Bacteria</taxon>
        <taxon>Bacillati</taxon>
        <taxon>Actinomycetota</taxon>
        <taxon>Actinomycetes</taxon>
        <taxon>Mycobacteriales</taxon>
        <taxon>Mycobacteriaceae</taxon>
        <taxon>Mycobacterium</taxon>
    </lineage>
</organism>
<keyword evidence="1" id="KW-0812">Transmembrane</keyword>
<accession>A0A7I9Y0W1</accession>